<evidence type="ECO:0000313" key="6">
    <source>
        <dbReference type="Proteomes" id="UP000077755"/>
    </source>
</evidence>
<dbReference type="Proteomes" id="UP000077755">
    <property type="component" value="Chromosome 4"/>
</dbReference>
<evidence type="ECO:0000256" key="1">
    <source>
        <dbReference type="ARBA" id="ARBA00005771"/>
    </source>
</evidence>
<dbReference type="SUPFAM" id="SSF52540">
    <property type="entry name" value="P-loop containing nucleoside triphosphate hydrolases"/>
    <property type="match status" value="1"/>
</dbReference>
<dbReference type="InterPro" id="IPR000863">
    <property type="entry name" value="Sulfotransferase_dom"/>
</dbReference>
<dbReference type="KEGG" id="dcr:108217361"/>
<evidence type="ECO:0000256" key="2">
    <source>
        <dbReference type="ARBA" id="ARBA00022679"/>
    </source>
</evidence>
<proteinExistence type="inferred from homology"/>
<gene>
    <name evidence="5" type="ORF">DCAR_0416677</name>
</gene>
<dbReference type="EC" id="2.8.2.-" evidence="3"/>
<dbReference type="PANTHER" id="PTHR11783">
    <property type="entry name" value="SULFOTRANSFERASE SULT"/>
    <property type="match status" value="1"/>
</dbReference>
<organism evidence="5 6">
    <name type="scientific">Daucus carota subsp. sativus</name>
    <name type="common">Carrot</name>
    <dbReference type="NCBI Taxonomy" id="79200"/>
    <lineage>
        <taxon>Eukaryota</taxon>
        <taxon>Viridiplantae</taxon>
        <taxon>Streptophyta</taxon>
        <taxon>Embryophyta</taxon>
        <taxon>Tracheophyta</taxon>
        <taxon>Spermatophyta</taxon>
        <taxon>Magnoliopsida</taxon>
        <taxon>eudicotyledons</taxon>
        <taxon>Gunneridae</taxon>
        <taxon>Pentapetalae</taxon>
        <taxon>asterids</taxon>
        <taxon>campanulids</taxon>
        <taxon>Apiales</taxon>
        <taxon>Apiaceae</taxon>
        <taxon>Apioideae</taxon>
        <taxon>Scandiceae</taxon>
        <taxon>Daucinae</taxon>
        <taxon>Daucus</taxon>
        <taxon>Daucus sect. Daucus</taxon>
    </lineage>
</organism>
<dbReference type="EMBL" id="CP093346">
    <property type="protein sequence ID" value="WOG97337.1"/>
    <property type="molecule type" value="Genomic_DNA"/>
</dbReference>
<dbReference type="AlphaFoldDB" id="A0AAF1AY25"/>
<dbReference type="GO" id="GO:0008146">
    <property type="term" value="F:sulfotransferase activity"/>
    <property type="evidence" value="ECO:0007669"/>
    <property type="project" value="InterPro"/>
</dbReference>
<sequence>MEAKTTESDAEPVVCSQEWLSSLPKAKGITEDYTYQYQGFWFGSISLKGLIDCQQHFRPRQNDVFLVTPPKSGTTWMKAILYALLNRQKHHPQDAHHPLRQKTPHQLVPFIALTKPSEYDSFFLDSSSRIFACHFPIVCLPKSVTEDDDGSTNIKIVYLCRDIKDTFVSLFHFANNTGVRSSPISLEEAFHLFCQGTNLAGPIWDQILGYWQESLERPNKVLFMRYEELKSEPHTQIRRLARFLGRPFSPEEELMEMVDQITSLCSFGSMSKLQVNSTGHLLPGLSNSSFFRNGQVGEGNKCLTPEMAAKLDHITQEKFGGSGLKL</sequence>
<evidence type="ECO:0000259" key="4">
    <source>
        <dbReference type="Pfam" id="PF00685"/>
    </source>
</evidence>
<evidence type="ECO:0000313" key="5">
    <source>
        <dbReference type="EMBL" id="WOG97337.1"/>
    </source>
</evidence>
<protein>
    <recommendedName>
        <fullName evidence="3">Sulfotransferase</fullName>
        <ecNumber evidence="3">2.8.2.-</ecNumber>
    </recommendedName>
</protein>
<evidence type="ECO:0000256" key="3">
    <source>
        <dbReference type="RuleBase" id="RU361155"/>
    </source>
</evidence>
<reference evidence="5" key="2">
    <citation type="submission" date="2022-03" db="EMBL/GenBank/DDBJ databases">
        <title>Draft title - Genomic analysis of global carrot germplasm unveils the trajectory of domestication and the origin of high carotenoid orange carrot.</title>
        <authorList>
            <person name="Iorizzo M."/>
            <person name="Ellison S."/>
            <person name="Senalik D."/>
            <person name="Macko-Podgorni A."/>
            <person name="Grzebelus D."/>
            <person name="Bostan H."/>
            <person name="Rolling W."/>
            <person name="Curaba J."/>
            <person name="Simon P."/>
        </authorList>
    </citation>
    <scope>NUCLEOTIDE SEQUENCE</scope>
    <source>
        <tissue evidence="5">Leaf</tissue>
    </source>
</reference>
<dbReference type="Gene3D" id="3.40.50.300">
    <property type="entry name" value="P-loop containing nucleotide triphosphate hydrolases"/>
    <property type="match status" value="1"/>
</dbReference>
<accession>A0AAF1AY25</accession>
<feature type="domain" description="Sulfotransferase" evidence="4">
    <location>
        <begin position="62"/>
        <end position="323"/>
    </location>
</feature>
<name>A0AAF1AY25_DAUCS</name>
<dbReference type="Pfam" id="PF00685">
    <property type="entry name" value="Sulfotransfer_1"/>
    <property type="match status" value="1"/>
</dbReference>
<dbReference type="InterPro" id="IPR027417">
    <property type="entry name" value="P-loop_NTPase"/>
</dbReference>
<comment type="similarity">
    <text evidence="1 3">Belongs to the sulfotransferase 1 family.</text>
</comment>
<keyword evidence="6" id="KW-1185">Reference proteome</keyword>
<keyword evidence="2 3" id="KW-0808">Transferase</keyword>
<reference evidence="5" key="1">
    <citation type="journal article" date="2016" name="Nat. Genet.">
        <title>A high-quality carrot genome assembly provides new insights into carotenoid accumulation and asterid genome evolution.</title>
        <authorList>
            <person name="Iorizzo M."/>
            <person name="Ellison S."/>
            <person name="Senalik D."/>
            <person name="Zeng P."/>
            <person name="Satapoomin P."/>
            <person name="Huang J."/>
            <person name="Bowman M."/>
            <person name="Iovene M."/>
            <person name="Sanseverino W."/>
            <person name="Cavagnaro P."/>
            <person name="Yildiz M."/>
            <person name="Macko-Podgorni A."/>
            <person name="Moranska E."/>
            <person name="Grzebelus E."/>
            <person name="Grzebelus D."/>
            <person name="Ashrafi H."/>
            <person name="Zheng Z."/>
            <person name="Cheng S."/>
            <person name="Spooner D."/>
            <person name="Van Deynze A."/>
            <person name="Simon P."/>
        </authorList>
    </citation>
    <scope>NUCLEOTIDE SEQUENCE</scope>
    <source>
        <tissue evidence="5">Leaf</tissue>
    </source>
</reference>